<dbReference type="InterPro" id="IPR004607">
    <property type="entry name" value="GART"/>
</dbReference>
<evidence type="ECO:0000313" key="9">
    <source>
        <dbReference type="EMBL" id="RHH80457.1"/>
    </source>
</evidence>
<dbReference type="NCBIfam" id="TIGR00639">
    <property type="entry name" value="PurN"/>
    <property type="match status" value="1"/>
</dbReference>
<evidence type="ECO:0000313" key="11">
    <source>
        <dbReference type="Proteomes" id="UP000283732"/>
    </source>
</evidence>
<dbReference type="Pfam" id="PF00551">
    <property type="entry name" value="Formyl_trans_N"/>
    <property type="match status" value="1"/>
</dbReference>
<evidence type="ECO:0000313" key="10">
    <source>
        <dbReference type="Proteomes" id="UP000261088"/>
    </source>
</evidence>
<dbReference type="Proteomes" id="UP000261088">
    <property type="component" value="Unassembled WGS sequence"/>
</dbReference>
<dbReference type="GO" id="GO:0006189">
    <property type="term" value="P:'de novo' IMP biosynthetic process"/>
    <property type="evidence" value="ECO:0007669"/>
    <property type="project" value="UniProtKB-UniRule"/>
</dbReference>
<evidence type="ECO:0000256" key="2">
    <source>
        <dbReference type="ARBA" id="ARBA00022679"/>
    </source>
</evidence>
<dbReference type="Proteomes" id="UP000285173">
    <property type="component" value="Unassembled WGS sequence"/>
</dbReference>
<keyword evidence="2 4" id="KW-0808">Transferase</keyword>
<dbReference type="PANTHER" id="PTHR43369:SF2">
    <property type="entry name" value="PHOSPHORIBOSYLGLYCINAMIDE FORMYLTRANSFERASE"/>
    <property type="match status" value="1"/>
</dbReference>
<dbReference type="Gene3D" id="3.40.50.170">
    <property type="entry name" value="Formyl transferase, N-terminal domain"/>
    <property type="match status" value="1"/>
</dbReference>
<dbReference type="EMBL" id="QRKC01000001">
    <property type="protein sequence ID" value="RHH80457.1"/>
    <property type="molecule type" value="Genomic_DNA"/>
</dbReference>
<evidence type="ECO:0000259" key="5">
    <source>
        <dbReference type="Pfam" id="PF00551"/>
    </source>
</evidence>
<dbReference type="CDD" id="cd08645">
    <property type="entry name" value="FMT_core_GART"/>
    <property type="match status" value="1"/>
</dbReference>
<dbReference type="EMBL" id="QSUP01000023">
    <property type="protein sequence ID" value="RGN48545.1"/>
    <property type="molecule type" value="Genomic_DNA"/>
</dbReference>
<feature type="site" description="Raises pKa of active site His" evidence="4">
    <location>
        <position position="145"/>
    </location>
</feature>
<reference evidence="10 11" key="1">
    <citation type="submission" date="2018-08" db="EMBL/GenBank/DDBJ databases">
        <title>A genome reference for cultivated species of the human gut microbiota.</title>
        <authorList>
            <person name="Zou Y."/>
            <person name="Xue W."/>
            <person name="Luo G."/>
        </authorList>
    </citation>
    <scope>NUCLEOTIDE SEQUENCE [LARGE SCALE GENOMIC DNA]</scope>
    <source>
        <strain evidence="9 11">AM16-50</strain>
        <strain evidence="8 12">AM50-15</strain>
        <strain evidence="7 10">OM05-11AA</strain>
    </source>
</reference>
<feature type="active site" description="Proton donor" evidence="4">
    <location>
        <position position="104"/>
    </location>
</feature>
<evidence type="ECO:0000313" key="8">
    <source>
        <dbReference type="EMBL" id="RGZ49412.1"/>
    </source>
</evidence>
<comment type="function">
    <text evidence="4">Catalyzes the transfer of a formyl group from 10-formyltetrahydrofolate to 5-phospho-ribosyl-glycinamide (GAR), producing 5-phospho-ribosyl-N-formylglycinamide (FGAR) and tetrahydrofolate.</text>
</comment>
<comment type="similarity">
    <text evidence="4">Belongs to the GART family.</text>
</comment>
<evidence type="ECO:0000256" key="1">
    <source>
        <dbReference type="ARBA" id="ARBA00005054"/>
    </source>
</evidence>
<protein>
    <recommendedName>
        <fullName evidence="4">Phosphoribosylglycinamide formyltransferase</fullName>
        <ecNumber evidence="4">2.1.2.2</ecNumber>
    </recommendedName>
    <alternativeName>
        <fullName evidence="4">5'-phosphoribosylglycinamide transformylase</fullName>
    </alternativeName>
    <alternativeName>
        <fullName evidence="4">GAR transformylase</fullName>
        <shortName evidence="4">GART</shortName>
    </alternativeName>
</protein>
<dbReference type="AlphaFoldDB" id="A0A3R5ZPC3"/>
<dbReference type="Proteomes" id="UP000437446">
    <property type="component" value="Unassembled WGS sequence"/>
</dbReference>
<name>A0A3R5ZPC3_9BACT</name>
<dbReference type="InterPro" id="IPR036477">
    <property type="entry name" value="Formyl_transf_N_sf"/>
</dbReference>
<gene>
    <name evidence="4 8" type="primary">purN</name>
    <name evidence="9" type="ORF">DW191_05025</name>
    <name evidence="8" type="ORF">DW986_06465</name>
    <name evidence="7" type="ORF">DXB61_15010</name>
    <name evidence="6" type="ORF">GMD66_00645</name>
</gene>
<dbReference type="RefSeq" id="WP_005645361.1">
    <property type="nucleotide sequence ID" value="NZ_DAWDXW010000016.1"/>
</dbReference>
<sequence length="190" mass="20648">MKNVAIFASGSGTNAENIVRYFSKSETIKVAVVLSNNRNVGVHARVNKLGVPSFVFSREEFADGASVLAKLAEYDTDLIVLAGFMNKVSDPLLNAYPGKIINIHPALLPKYGGKGMYGIHVHKAVVAAGERETGITIHYIDEHYDEGTVIFQAKCPVLPSDTPEEVAAKVHALEYAHYPKVIEDLLAARI</sequence>
<comment type="caution">
    <text evidence="8">The sequence shown here is derived from an EMBL/GenBank/DDBJ whole genome shotgun (WGS) entry which is preliminary data.</text>
</comment>
<dbReference type="GO" id="GO:0005829">
    <property type="term" value="C:cytosol"/>
    <property type="evidence" value="ECO:0007669"/>
    <property type="project" value="TreeGrafter"/>
</dbReference>
<evidence type="ECO:0000256" key="3">
    <source>
        <dbReference type="ARBA" id="ARBA00022755"/>
    </source>
</evidence>
<evidence type="ECO:0000313" key="6">
    <source>
        <dbReference type="EMBL" id="MTU27745.1"/>
    </source>
</evidence>
<reference evidence="6 13" key="2">
    <citation type="journal article" date="2019" name="Nat. Med.">
        <title>A library of human gut bacterial isolates paired with longitudinal multiomics data enables mechanistic microbiome research.</title>
        <authorList>
            <person name="Poyet M."/>
            <person name="Groussin M."/>
            <person name="Gibbons S.M."/>
            <person name="Avila-Pacheco J."/>
            <person name="Jiang X."/>
            <person name="Kearney S.M."/>
            <person name="Perrotta A.R."/>
            <person name="Berdy B."/>
            <person name="Zhao S."/>
            <person name="Lieberman T.D."/>
            <person name="Swanson P.K."/>
            <person name="Smith M."/>
            <person name="Roesemann S."/>
            <person name="Alexander J.E."/>
            <person name="Rich S.A."/>
            <person name="Livny J."/>
            <person name="Vlamakis H."/>
            <person name="Clish C."/>
            <person name="Bullock K."/>
            <person name="Deik A."/>
            <person name="Scott J."/>
            <person name="Pierce K.A."/>
            <person name="Xavier R.J."/>
            <person name="Alm E.J."/>
        </authorList>
    </citation>
    <scope>NUCLEOTIDE SEQUENCE [LARGE SCALE GENOMIC DNA]</scope>
    <source>
        <strain evidence="6 13">BIOML-A25</strain>
    </source>
</reference>
<keyword evidence="3 4" id="KW-0658">Purine biosynthesis</keyword>
<evidence type="ECO:0000313" key="7">
    <source>
        <dbReference type="EMBL" id="RGN48545.1"/>
    </source>
</evidence>
<evidence type="ECO:0000313" key="12">
    <source>
        <dbReference type="Proteomes" id="UP000285173"/>
    </source>
</evidence>
<proteinExistence type="inferred from homology"/>
<dbReference type="EMBL" id="WNCR01000001">
    <property type="protein sequence ID" value="MTU27745.1"/>
    <property type="molecule type" value="Genomic_DNA"/>
</dbReference>
<accession>A0A3R5ZPC3</accession>
<dbReference type="HAMAP" id="MF_01930">
    <property type="entry name" value="PurN"/>
    <property type="match status" value="1"/>
</dbReference>
<comment type="caution">
    <text evidence="4">Lacks conserved residue(s) required for the propagation of feature annotation.</text>
</comment>
<feature type="binding site" evidence="4">
    <location>
        <begin position="12"/>
        <end position="14"/>
    </location>
    <ligand>
        <name>N(1)-(5-phospho-beta-D-ribosyl)glycinamide</name>
        <dbReference type="ChEBI" id="CHEBI:143788"/>
    </ligand>
</feature>
<comment type="catalytic activity">
    <reaction evidence="4">
        <text>N(1)-(5-phospho-beta-D-ribosyl)glycinamide + (6R)-10-formyltetrahydrofolate = N(2)-formyl-N(1)-(5-phospho-beta-D-ribosyl)glycinamide + (6S)-5,6,7,8-tetrahydrofolate + H(+)</text>
        <dbReference type="Rhea" id="RHEA:15053"/>
        <dbReference type="ChEBI" id="CHEBI:15378"/>
        <dbReference type="ChEBI" id="CHEBI:57453"/>
        <dbReference type="ChEBI" id="CHEBI:143788"/>
        <dbReference type="ChEBI" id="CHEBI:147286"/>
        <dbReference type="ChEBI" id="CHEBI:195366"/>
        <dbReference type="EC" id="2.1.2.2"/>
    </reaction>
</comment>
<dbReference type="GO" id="GO:0004644">
    <property type="term" value="F:phosphoribosylglycinamide formyltransferase activity"/>
    <property type="evidence" value="ECO:0007669"/>
    <property type="project" value="UniProtKB-UniRule"/>
</dbReference>
<dbReference type="Proteomes" id="UP000283732">
    <property type="component" value="Unassembled WGS sequence"/>
</dbReference>
<feature type="domain" description="Formyl transferase N-terminal" evidence="5">
    <location>
        <begin position="2"/>
        <end position="182"/>
    </location>
</feature>
<dbReference type="UniPathway" id="UPA00074">
    <property type="reaction ID" value="UER00126"/>
</dbReference>
<dbReference type="SUPFAM" id="SSF53328">
    <property type="entry name" value="Formyltransferase"/>
    <property type="match status" value="1"/>
</dbReference>
<evidence type="ECO:0000313" key="13">
    <source>
        <dbReference type="Proteomes" id="UP000437446"/>
    </source>
</evidence>
<feature type="binding site" evidence="4">
    <location>
        <position position="58"/>
    </location>
    <ligand>
        <name>(6R)-10-formyltetrahydrofolate</name>
        <dbReference type="ChEBI" id="CHEBI:195366"/>
    </ligand>
</feature>
<evidence type="ECO:0000256" key="4">
    <source>
        <dbReference type="HAMAP-Rule" id="MF_01930"/>
    </source>
</evidence>
<dbReference type="PANTHER" id="PTHR43369">
    <property type="entry name" value="PHOSPHORIBOSYLGLYCINAMIDE FORMYLTRANSFERASE"/>
    <property type="match status" value="1"/>
</dbReference>
<dbReference type="EC" id="2.1.2.2" evidence="4"/>
<feature type="binding site" evidence="4">
    <location>
        <position position="102"/>
    </location>
    <ligand>
        <name>(6R)-10-formyltetrahydrofolate</name>
        <dbReference type="ChEBI" id="CHEBI:195366"/>
    </ligand>
</feature>
<comment type="pathway">
    <text evidence="1 4">Purine metabolism; IMP biosynthesis via de novo pathway; N(2)-formyl-N(1)-(5-phospho-D-ribosyl)glycinamide from N(1)-(5-phospho-D-ribosyl)glycinamide (10-formyl THF route): step 1/1.</text>
</comment>
<dbReference type="InterPro" id="IPR002376">
    <property type="entry name" value="Formyl_transf_N"/>
</dbReference>
<dbReference type="EMBL" id="QSEF01000007">
    <property type="protein sequence ID" value="RGZ49412.1"/>
    <property type="molecule type" value="Genomic_DNA"/>
</dbReference>
<organism evidence="8 12">
    <name type="scientific">Parabacteroides merdae</name>
    <dbReference type="NCBI Taxonomy" id="46503"/>
    <lineage>
        <taxon>Bacteria</taxon>
        <taxon>Pseudomonadati</taxon>
        <taxon>Bacteroidota</taxon>
        <taxon>Bacteroidia</taxon>
        <taxon>Bacteroidales</taxon>
        <taxon>Tannerellaceae</taxon>
        <taxon>Parabacteroides</taxon>
    </lineage>
</organism>